<feature type="domain" description="DUF4365" evidence="1">
    <location>
        <begin position="14"/>
        <end position="180"/>
    </location>
</feature>
<dbReference type="InterPro" id="IPR025375">
    <property type="entry name" value="DUF4365"/>
</dbReference>
<proteinExistence type="predicted"/>
<dbReference type="Proteomes" id="UP001595766">
    <property type="component" value="Unassembled WGS sequence"/>
</dbReference>
<keyword evidence="3" id="KW-1185">Reference proteome</keyword>
<sequence>MAQKKQRVFQHVMEEESFQIIKDYLPKEWVVREFNHPDYGVDLVIELFESVNEKVSETLGEYLYVQVKSVLELEIKKEKIYPVGNVTKGNWKEDKSEYIEIDVVKFVLDSDSIYTVQSLGSSISFLLFVVDIKTKCVYFVCLNDFIDKILLPKKPSYADQGSATITIPSLNKLSEKTISRFALEFYGKRAKLLSAFAKFAYQKNELSYLLNYKDYPIITKRDKIDNDSVTEGHIKRQVLYFIEQIEGLDIWNYKAWEVLPEAKKELMDLKKGINEGEDLNSLIQKIIITWHRLTNLGNMYEELAREWFLPKFLSFMTSYPHLPEVIKEEK</sequence>
<reference evidence="3" key="1">
    <citation type="journal article" date="2019" name="Int. J. Syst. Evol. Microbiol.">
        <title>The Global Catalogue of Microorganisms (GCM) 10K type strain sequencing project: providing services to taxonomists for standard genome sequencing and annotation.</title>
        <authorList>
            <consortium name="The Broad Institute Genomics Platform"/>
            <consortium name="The Broad Institute Genome Sequencing Center for Infectious Disease"/>
            <person name="Wu L."/>
            <person name="Ma J."/>
        </authorList>
    </citation>
    <scope>NUCLEOTIDE SEQUENCE [LARGE SCALE GENOMIC DNA]</scope>
    <source>
        <strain evidence="3">CECT 8551</strain>
    </source>
</reference>
<gene>
    <name evidence="2" type="ORF">ACFOUP_13015</name>
</gene>
<evidence type="ECO:0000259" key="1">
    <source>
        <dbReference type="Pfam" id="PF14280"/>
    </source>
</evidence>
<name>A0ABV8EPM9_9BACT</name>
<dbReference type="RefSeq" id="WP_241297621.1">
    <property type="nucleotide sequence ID" value="NZ_JAKZGR010000027.1"/>
</dbReference>
<evidence type="ECO:0000313" key="2">
    <source>
        <dbReference type="EMBL" id="MFC3977300.1"/>
    </source>
</evidence>
<protein>
    <submittedName>
        <fullName evidence="2">DUF4365 domain-containing protein</fullName>
    </submittedName>
</protein>
<accession>A0ABV8EPM9</accession>
<dbReference type="Pfam" id="PF14280">
    <property type="entry name" value="DUF4365"/>
    <property type="match status" value="1"/>
</dbReference>
<dbReference type="EMBL" id="JBHSAV010000054">
    <property type="protein sequence ID" value="MFC3977300.1"/>
    <property type="molecule type" value="Genomic_DNA"/>
</dbReference>
<evidence type="ECO:0000313" key="3">
    <source>
        <dbReference type="Proteomes" id="UP001595766"/>
    </source>
</evidence>
<comment type="caution">
    <text evidence="2">The sequence shown here is derived from an EMBL/GenBank/DDBJ whole genome shotgun (WGS) entry which is preliminary data.</text>
</comment>
<organism evidence="2 3">
    <name type="scientific">Belliella kenyensis</name>
    <dbReference type="NCBI Taxonomy" id="1472724"/>
    <lineage>
        <taxon>Bacteria</taxon>
        <taxon>Pseudomonadati</taxon>
        <taxon>Bacteroidota</taxon>
        <taxon>Cytophagia</taxon>
        <taxon>Cytophagales</taxon>
        <taxon>Cyclobacteriaceae</taxon>
        <taxon>Belliella</taxon>
    </lineage>
</organism>